<feature type="transmembrane region" description="Helical" evidence="6">
    <location>
        <begin position="298"/>
        <end position="320"/>
    </location>
</feature>
<dbReference type="Pfam" id="PF24961">
    <property type="entry name" value="NfeD_membrane"/>
    <property type="match status" value="1"/>
</dbReference>
<dbReference type="InterPro" id="IPR002810">
    <property type="entry name" value="NfeD-like_C"/>
</dbReference>
<dbReference type="InterPro" id="IPR052165">
    <property type="entry name" value="Membrane_assoc_protease"/>
</dbReference>
<evidence type="ECO:0000256" key="1">
    <source>
        <dbReference type="ARBA" id="ARBA00004141"/>
    </source>
</evidence>
<dbReference type="SUPFAM" id="SSF141322">
    <property type="entry name" value="NfeD domain-like"/>
    <property type="match status" value="1"/>
</dbReference>
<evidence type="ECO:0000256" key="3">
    <source>
        <dbReference type="ARBA" id="ARBA00022989"/>
    </source>
</evidence>
<feature type="compositionally biased region" description="Low complexity" evidence="5">
    <location>
        <begin position="178"/>
        <end position="196"/>
    </location>
</feature>
<feature type="compositionally biased region" description="Basic and acidic residues" evidence="5">
    <location>
        <begin position="543"/>
        <end position="553"/>
    </location>
</feature>
<dbReference type="SUPFAM" id="SSF52096">
    <property type="entry name" value="ClpP/crotonase"/>
    <property type="match status" value="1"/>
</dbReference>
<keyword evidence="11" id="KW-1185">Reference proteome</keyword>
<dbReference type="RefSeq" id="WP_134756273.1">
    <property type="nucleotide sequence ID" value="NZ_CP038150.1"/>
</dbReference>
<dbReference type="InterPro" id="IPR012340">
    <property type="entry name" value="NA-bd_OB-fold"/>
</dbReference>
<dbReference type="InterPro" id="IPR056738">
    <property type="entry name" value="NfeD1b_N"/>
</dbReference>
<dbReference type="KEGG" id="ppai:E1956_30610"/>
<feature type="transmembrane region" description="Helical" evidence="6">
    <location>
        <begin position="30"/>
        <end position="53"/>
    </location>
</feature>
<feature type="transmembrane region" description="Helical" evidence="6">
    <location>
        <begin position="327"/>
        <end position="345"/>
    </location>
</feature>
<dbReference type="PANTHER" id="PTHR33507:SF4">
    <property type="entry name" value="NODULATION COMPETITIVENESS PROTEIN NFED"/>
    <property type="match status" value="1"/>
</dbReference>
<gene>
    <name evidence="10" type="ORF">E1956_30610</name>
</gene>
<dbReference type="FunFam" id="3.90.226.10:FF:000089">
    <property type="entry name" value="Membrane-bound serine protease"/>
    <property type="match status" value="1"/>
</dbReference>
<feature type="domain" description="NfeD1b N-terminal" evidence="9">
    <location>
        <begin position="66"/>
        <end position="165"/>
    </location>
</feature>
<evidence type="ECO:0000313" key="11">
    <source>
        <dbReference type="Proteomes" id="UP000295727"/>
    </source>
</evidence>
<sequence length="553" mass="56363">MRAHRPTRAAEHDAPPPHARHARHPLPARIARAAVFAALLVVCAAVAALNAMAQAQRAPFAAQRAVVVMTVNGAIGPASADFIVRTLAHAAQQHAQLAILQLDTPGGLDTSMRQIIKAILASPVPVATFVAPGGARAASAGTYIVYASHIAAMAPGTNLGAASPVQLGIGGGGPAPAPGAAPDTAPGATSGAASSARPDDNATTEARKVMHDSAAYIRGLAQLRARNAVWAERAVREAVSLSSSEALDQHVVDLIALDPVDLAHKLDGREVTTAAGTVRLATANAPLVYVTPDWRNHFLSIIADPNVALILLTIGIYGLFFEFANPGFVLPGVAGGICLLIGLFAMQLLPINYAGLGLVMLGLACLVAEAFLPTFGVLGFGGIVAFAVGALMLINTDVPGYGIPVPLVAGLALGGAAFVAVVSSVALRARRRPVVTGSEAMVGSIGQVIDDGLKPERPTAAAALAQPSGAASQAATASALASGWALVRGERWHVACAVPLAAGSRVRVTAREGLVLSVSPIEDAPPPPVKRGRWGRKTANEQQAREAHQGGHP</sequence>
<dbReference type="OrthoDB" id="5289056at2"/>
<dbReference type="Pfam" id="PF01957">
    <property type="entry name" value="NfeD"/>
    <property type="match status" value="1"/>
</dbReference>
<reference evidence="10 11" key="1">
    <citation type="submission" date="2019-03" db="EMBL/GenBank/DDBJ databases">
        <title>Paraburkholderia sp. 7MH5, isolated from subtropical forest soil.</title>
        <authorList>
            <person name="Gao Z.-H."/>
            <person name="Qiu L.-H."/>
        </authorList>
    </citation>
    <scope>NUCLEOTIDE SEQUENCE [LARGE SCALE GENOMIC DNA]</scope>
    <source>
        <strain evidence="10 11">7MH5</strain>
    </source>
</reference>
<evidence type="ECO:0000259" key="8">
    <source>
        <dbReference type="Pfam" id="PF24961"/>
    </source>
</evidence>
<feature type="region of interest" description="Disordered" evidence="5">
    <location>
        <begin position="173"/>
        <end position="203"/>
    </location>
</feature>
<keyword evidence="3 6" id="KW-1133">Transmembrane helix</keyword>
<dbReference type="Gene3D" id="2.40.50.140">
    <property type="entry name" value="Nucleic acid-binding proteins"/>
    <property type="match status" value="1"/>
</dbReference>
<keyword evidence="2 6" id="KW-0812">Transmembrane</keyword>
<evidence type="ECO:0000256" key="2">
    <source>
        <dbReference type="ARBA" id="ARBA00022692"/>
    </source>
</evidence>
<proteinExistence type="predicted"/>
<dbReference type="CDD" id="cd07020">
    <property type="entry name" value="Clp_protease_NfeD_1"/>
    <property type="match status" value="1"/>
</dbReference>
<feature type="region of interest" description="Disordered" evidence="5">
    <location>
        <begin position="1"/>
        <end position="22"/>
    </location>
</feature>
<evidence type="ECO:0000256" key="4">
    <source>
        <dbReference type="ARBA" id="ARBA00023136"/>
    </source>
</evidence>
<name>A0A4P7D4P9_9BURK</name>
<evidence type="ECO:0000313" key="10">
    <source>
        <dbReference type="EMBL" id="QBR01534.1"/>
    </source>
</evidence>
<feature type="domain" description="NfeD-like C-terminal" evidence="7">
    <location>
        <begin position="481"/>
        <end position="520"/>
    </location>
</feature>
<organism evidence="10 11">
    <name type="scientific">Paraburkholderia pallida</name>
    <dbReference type="NCBI Taxonomy" id="2547399"/>
    <lineage>
        <taxon>Bacteria</taxon>
        <taxon>Pseudomonadati</taxon>
        <taxon>Pseudomonadota</taxon>
        <taxon>Betaproteobacteria</taxon>
        <taxon>Burkholderiales</taxon>
        <taxon>Burkholderiaceae</taxon>
        <taxon>Paraburkholderia</taxon>
    </lineage>
</organism>
<evidence type="ECO:0000259" key="9">
    <source>
        <dbReference type="Pfam" id="PF25145"/>
    </source>
</evidence>
<dbReference type="Proteomes" id="UP000295727">
    <property type="component" value="Chromosome 3"/>
</dbReference>
<evidence type="ECO:0000256" key="5">
    <source>
        <dbReference type="SAM" id="MobiDB-lite"/>
    </source>
</evidence>
<evidence type="ECO:0000259" key="7">
    <source>
        <dbReference type="Pfam" id="PF01957"/>
    </source>
</evidence>
<feature type="transmembrane region" description="Helical" evidence="6">
    <location>
        <begin position="351"/>
        <end position="368"/>
    </location>
</feature>
<accession>A0A4P7D4P9</accession>
<dbReference type="Gene3D" id="3.90.226.10">
    <property type="entry name" value="2-enoyl-CoA Hydratase, Chain A, domain 1"/>
    <property type="match status" value="1"/>
</dbReference>
<feature type="region of interest" description="Disordered" evidence="5">
    <location>
        <begin position="517"/>
        <end position="553"/>
    </location>
</feature>
<evidence type="ECO:0000256" key="6">
    <source>
        <dbReference type="SAM" id="Phobius"/>
    </source>
</evidence>
<comment type="subcellular location">
    <subcellularLocation>
        <location evidence="1">Membrane</location>
        <topology evidence="1">Multi-pass membrane protein</topology>
    </subcellularLocation>
</comment>
<dbReference type="GO" id="GO:0016020">
    <property type="term" value="C:membrane"/>
    <property type="evidence" value="ECO:0007669"/>
    <property type="project" value="UniProtKB-SubCell"/>
</dbReference>
<feature type="transmembrane region" description="Helical" evidence="6">
    <location>
        <begin position="406"/>
        <end position="427"/>
    </location>
</feature>
<feature type="transmembrane region" description="Helical" evidence="6">
    <location>
        <begin position="375"/>
        <end position="394"/>
    </location>
</feature>
<feature type="domain" description="NfeD integral membrane" evidence="8">
    <location>
        <begin position="306"/>
        <end position="422"/>
    </location>
</feature>
<protein>
    <submittedName>
        <fullName evidence="10">Nodulation protein NfeD</fullName>
    </submittedName>
</protein>
<dbReference type="Pfam" id="PF25145">
    <property type="entry name" value="NfeD1b_N"/>
    <property type="match status" value="1"/>
</dbReference>
<keyword evidence="4 6" id="KW-0472">Membrane</keyword>
<dbReference type="PANTHER" id="PTHR33507">
    <property type="entry name" value="INNER MEMBRANE PROTEIN YBBJ"/>
    <property type="match status" value="1"/>
</dbReference>
<dbReference type="AlphaFoldDB" id="A0A4P7D4P9"/>
<dbReference type="EMBL" id="CP038150">
    <property type="protein sequence ID" value="QBR01534.1"/>
    <property type="molecule type" value="Genomic_DNA"/>
</dbReference>
<dbReference type="InterPro" id="IPR056739">
    <property type="entry name" value="NfeD_membrane"/>
</dbReference>
<dbReference type="InterPro" id="IPR029045">
    <property type="entry name" value="ClpP/crotonase-like_dom_sf"/>
</dbReference>